<gene>
    <name evidence="2" type="ORF">OO17_05335</name>
</gene>
<accession>A0A0D7F317</accession>
<proteinExistence type="predicted"/>
<dbReference type="Proteomes" id="UP000032515">
    <property type="component" value="Unassembled WGS sequence"/>
</dbReference>
<organism evidence="2 3">
    <name type="scientific">Rhodopseudomonas palustris</name>
    <dbReference type="NCBI Taxonomy" id="1076"/>
    <lineage>
        <taxon>Bacteria</taxon>
        <taxon>Pseudomonadati</taxon>
        <taxon>Pseudomonadota</taxon>
        <taxon>Alphaproteobacteria</taxon>
        <taxon>Hyphomicrobiales</taxon>
        <taxon>Nitrobacteraceae</taxon>
        <taxon>Rhodopseudomonas</taxon>
    </lineage>
</organism>
<protein>
    <submittedName>
        <fullName evidence="2">Signal peptide protein</fullName>
    </submittedName>
</protein>
<evidence type="ECO:0000313" key="2">
    <source>
        <dbReference type="EMBL" id="KIZ47251.1"/>
    </source>
</evidence>
<dbReference type="PATRIC" id="fig|1076.23.peg.177"/>
<reference evidence="2 3" key="1">
    <citation type="submission" date="2014-11" db="EMBL/GenBank/DDBJ databases">
        <title>Genomics and ecophysiology of heterotrophic nitrogen fixing bacteria isolated from estuarine surface water.</title>
        <authorList>
            <person name="Bentzon-Tilia M."/>
            <person name="Severin I."/>
            <person name="Hansen L.H."/>
            <person name="Riemann L."/>
        </authorList>
    </citation>
    <scope>NUCLEOTIDE SEQUENCE [LARGE SCALE GENOMIC DNA]</scope>
    <source>
        <strain evidence="2 3">BAL398</strain>
    </source>
</reference>
<evidence type="ECO:0000256" key="1">
    <source>
        <dbReference type="SAM" id="SignalP"/>
    </source>
</evidence>
<feature type="signal peptide" evidence="1">
    <location>
        <begin position="1"/>
        <end position="30"/>
    </location>
</feature>
<comment type="caution">
    <text evidence="2">The sequence shown here is derived from an EMBL/GenBank/DDBJ whole genome shotgun (WGS) entry which is preliminary data.</text>
</comment>
<dbReference type="AlphaFoldDB" id="A0A0D7F317"/>
<dbReference type="RefSeq" id="WP_044406710.1">
    <property type="nucleotide sequence ID" value="NZ_JXXE01000098.1"/>
</dbReference>
<evidence type="ECO:0000313" key="3">
    <source>
        <dbReference type="Proteomes" id="UP000032515"/>
    </source>
</evidence>
<dbReference type="EMBL" id="JXXE01000098">
    <property type="protein sequence ID" value="KIZ47251.1"/>
    <property type="molecule type" value="Genomic_DNA"/>
</dbReference>
<sequence length="154" mass="16694">MRFASRFKIPAGAAVMAAVAMLLAMAPARAANPLEMNFWLSGPRYDGNLPACEQVLGTIASRFADKEGTFWNSALRITGFAQVREVAFRPWDSATIPRRFCTADAMLSDGKPRAVNFSIVEDGGLAGFGDGVEFCVVGLDRNWAYNPRCKAAKP</sequence>
<feature type="chain" id="PRO_5002319806" evidence="1">
    <location>
        <begin position="31"/>
        <end position="154"/>
    </location>
</feature>
<keyword evidence="1" id="KW-0732">Signal</keyword>
<name>A0A0D7F317_RHOPL</name>
<dbReference type="OrthoDB" id="9808546at2"/>